<feature type="transmembrane region" description="Helical" evidence="11">
    <location>
        <begin position="17"/>
        <end position="36"/>
    </location>
</feature>
<evidence type="ECO:0000256" key="8">
    <source>
        <dbReference type="PIRSR" id="PIRSR005091-1"/>
    </source>
</evidence>
<evidence type="ECO:0000256" key="1">
    <source>
        <dbReference type="ARBA" id="ARBA00004651"/>
    </source>
</evidence>
<dbReference type="PIRSF" id="PIRSF005091">
    <property type="entry name" value="Mmb_sulf_HI1246"/>
    <property type="match status" value="1"/>
</dbReference>
<protein>
    <submittedName>
        <fullName evidence="13">Lipoteichoic acid synthase 2</fullName>
    </submittedName>
</protein>
<feature type="transmembrane region" description="Helical" evidence="11">
    <location>
        <begin position="162"/>
        <end position="182"/>
    </location>
</feature>
<dbReference type="InterPro" id="IPR050448">
    <property type="entry name" value="OpgB/LTA_synthase_biosynth"/>
</dbReference>
<comment type="pathway">
    <text evidence="2">Cell wall biogenesis; lipoteichoic acid biosynthesis.</text>
</comment>
<feature type="active site" evidence="8">
    <location>
        <position position="305"/>
    </location>
</feature>
<reference evidence="13 14" key="1">
    <citation type="submission" date="2017-12" db="EMBL/GenBank/DDBJ databases">
        <title>Complete genome sequence of Herbivorax saccincola GGR1, a novel Cellulosome-producing hydrolytic bacterium in a thermophilic biogas plant, established by Illumina and Nanopore MinION sequencing.</title>
        <authorList>
            <person name="Pechtl A."/>
            <person name="Ruckert C."/>
            <person name="Koeck D.E."/>
            <person name="Maus I."/>
            <person name="Winkler A."/>
            <person name="Kalinowski J."/>
            <person name="Puhler A."/>
            <person name="Schwarz W.W."/>
            <person name="Zverlov V.V."/>
            <person name="Schluter A."/>
            <person name="Liebl W."/>
        </authorList>
    </citation>
    <scope>NUCLEOTIDE SEQUENCE [LARGE SCALE GENOMIC DNA]</scope>
    <source>
        <strain evidence="14">SR1</strain>
    </source>
</reference>
<dbReference type="InterPro" id="IPR000917">
    <property type="entry name" value="Sulfatase_N"/>
</dbReference>
<dbReference type="Gene3D" id="3.40.720.10">
    <property type="entry name" value="Alkaline Phosphatase, subunit A"/>
    <property type="match status" value="1"/>
</dbReference>
<keyword evidence="4" id="KW-1003">Cell membrane</keyword>
<dbReference type="KEGG" id="hsc:HVS_15940"/>
<proteinExistence type="inferred from homology"/>
<evidence type="ECO:0000313" key="13">
    <source>
        <dbReference type="EMBL" id="AUG59027.1"/>
    </source>
</evidence>
<evidence type="ECO:0000256" key="6">
    <source>
        <dbReference type="ARBA" id="ARBA00022989"/>
    </source>
</evidence>
<dbReference type="EMBL" id="CP025197">
    <property type="protein sequence ID" value="AUG59027.1"/>
    <property type="molecule type" value="Genomic_DNA"/>
</dbReference>
<feature type="binding site" evidence="9">
    <location>
        <position position="420"/>
    </location>
    <ligand>
        <name>substrate</name>
    </ligand>
</feature>
<feature type="binding site" evidence="10">
    <location>
        <position position="479"/>
    </location>
    <ligand>
        <name>Mn(2+)</name>
        <dbReference type="ChEBI" id="CHEBI:29035"/>
    </ligand>
</feature>
<evidence type="ECO:0000313" key="14">
    <source>
        <dbReference type="Proteomes" id="UP000233534"/>
    </source>
</evidence>
<keyword evidence="9" id="KW-0464">Manganese</keyword>
<keyword evidence="5 11" id="KW-0812">Transmembrane</keyword>
<evidence type="ECO:0000256" key="10">
    <source>
        <dbReference type="PIRSR" id="PIRSR005091-3"/>
    </source>
</evidence>
<evidence type="ECO:0000256" key="7">
    <source>
        <dbReference type="ARBA" id="ARBA00023136"/>
    </source>
</evidence>
<keyword evidence="6 11" id="KW-1133">Transmembrane helix</keyword>
<evidence type="ECO:0000256" key="11">
    <source>
        <dbReference type="SAM" id="Phobius"/>
    </source>
</evidence>
<comment type="subcellular location">
    <subcellularLocation>
        <location evidence="1">Cell membrane</location>
        <topology evidence="1">Multi-pass membrane protein</topology>
    </subcellularLocation>
</comment>
<accession>A0A2K9E5P1</accession>
<dbReference type="Pfam" id="PF00884">
    <property type="entry name" value="Sulfatase"/>
    <property type="match status" value="1"/>
</dbReference>
<evidence type="ECO:0000256" key="3">
    <source>
        <dbReference type="ARBA" id="ARBA00009983"/>
    </source>
</evidence>
<feature type="transmembrane region" description="Helical" evidence="11">
    <location>
        <begin position="48"/>
        <end position="72"/>
    </location>
</feature>
<feature type="domain" description="Sulfatase N-terminal" evidence="12">
    <location>
        <begin position="255"/>
        <end position="542"/>
    </location>
</feature>
<gene>
    <name evidence="13" type="primary">ltaS2</name>
    <name evidence="13" type="ORF">HVS_15940</name>
</gene>
<keyword evidence="7 11" id="KW-0472">Membrane</keyword>
<dbReference type="CDD" id="cd16015">
    <property type="entry name" value="LTA_synthase"/>
    <property type="match status" value="1"/>
</dbReference>
<dbReference type="GO" id="GO:0046872">
    <property type="term" value="F:metal ion binding"/>
    <property type="evidence" value="ECO:0007669"/>
    <property type="project" value="UniProtKB-KW"/>
</dbReference>
<feature type="binding site" evidence="10">
    <location>
        <position position="305"/>
    </location>
    <ligand>
        <name>Mn(2+)</name>
        <dbReference type="ChEBI" id="CHEBI:29035"/>
    </ligand>
</feature>
<dbReference type="InterPro" id="IPR012160">
    <property type="entry name" value="LtaS-like"/>
</dbReference>
<evidence type="ECO:0000256" key="9">
    <source>
        <dbReference type="PIRSR" id="PIRSR005091-2"/>
    </source>
</evidence>
<feature type="transmembrane region" description="Helical" evidence="11">
    <location>
        <begin position="128"/>
        <end position="150"/>
    </location>
</feature>
<dbReference type="PANTHER" id="PTHR47371">
    <property type="entry name" value="LIPOTEICHOIC ACID SYNTHASE"/>
    <property type="match status" value="1"/>
</dbReference>
<evidence type="ECO:0000256" key="2">
    <source>
        <dbReference type="ARBA" id="ARBA00004936"/>
    </source>
</evidence>
<dbReference type="Proteomes" id="UP000233534">
    <property type="component" value="Chromosome"/>
</dbReference>
<keyword evidence="14" id="KW-1185">Reference proteome</keyword>
<name>A0A2K9E5P1_9FIRM</name>
<feature type="binding site" evidence="10">
    <location>
        <position position="263"/>
    </location>
    <ligand>
        <name>Mn(2+)</name>
        <dbReference type="ChEBI" id="CHEBI:29035"/>
    </ligand>
</feature>
<feature type="transmembrane region" description="Helical" evidence="11">
    <location>
        <begin position="79"/>
        <end position="102"/>
    </location>
</feature>
<dbReference type="InterPro" id="IPR017850">
    <property type="entry name" value="Alkaline_phosphatase_core_sf"/>
</dbReference>
<dbReference type="AlphaFoldDB" id="A0A2K9E5P1"/>
<dbReference type="PANTHER" id="PTHR47371:SF3">
    <property type="entry name" value="PHOSPHOGLYCEROL TRANSFERASE I"/>
    <property type="match status" value="1"/>
</dbReference>
<dbReference type="SUPFAM" id="SSF53649">
    <property type="entry name" value="Alkaline phosphatase-like"/>
    <property type="match status" value="1"/>
</dbReference>
<dbReference type="Gene3D" id="3.30.1120.170">
    <property type="match status" value="1"/>
</dbReference>
<comment type="similarity">
    <text evidence="3">Belongs to the LTA synthase family.</text>
</comment>
<feature type="binding site" evidence="10">
    <location>
        <position position="478"/>
    </location>
    <ligand>
        <name>Mn(2+)</name>
        <dbReference type="ChEBI" id="CHEBI:29035"/>
    </ligand>
</feature>
<evidence type="ECO:0000256" key="4">
    <source>
        <dbReference type="ARBA" id="ARBA00022475"/>
    </source>
</evidence>
<dbReference type="RefSeq" id="WP_101303819.1">
    <property type="nucleotide sequence ID" value="NZ_CP025197.1"/>
</dbReference>
<organism evidence="13 14">
    <name type="scientific">Acetivibrio saccincola</name>
    <dbReference type="NCBI Taxonomy" id="1677857"/>
    <lineage>
        <taxon>Bacteria</taxon>
        <taxon>Bacillati</taxon>
        <taxon>Bacillota</taxon>
        <taxon>Clostridia</taxon>
        <taxon>Eubacteriales</taxon>
        <taxon>Oscillospiraceae</taxon>
        <taxon>Acetivibrio</taxon>
    </lineage>
</organism>
<dbReference type="GO" id="GO:0005886">
    <property type="term" value="C:plasma membrane"/>
    <property type="evidence" value="ECO:0007669"/>
    <property type="project" value="UniProtKB-SubCell"/>
</dbReference>
<evidence type="ECO:0000259" key="12">
    <source>
        <dbReference type="Pfam" id="PF00884"/>
    </source>
</evidence>
<keyword evidence="9" id="KW-0479">Metal-binding</keyword>
<evidence type="ECO:0000256" key="5">
    <source>
        <dbReference type="ARBA" id="ARBA00022692"/>
    </source>
</evidence>
<sequence>MLQVVRDIKDNPHYGEAFYWIFFIFAILIKCIYFQFTTNINNEPYFSFTNLMMTISTFAIILMICAFIALVFNKKRIQALFVTNILLTALLIADTNFFRYYYDVITIPVFSNLDSRIMNSINQSISSLINVADIIFIIDFPVMVAGLIVLKNRVGEIQFYKRTIRSLVLLLVGVLTFLSVYGKVEITAFAYSNNYSAQNLGVFYSHFYSTKLFIREKLSEDDDITYEEKEMIKNMFETKNKERTGGRYSGIAEGKNLIIVQMEAIQSFIIGRTINGKEITPNLNKFINESIYFDNIYYQTAGGNTSDAEFLCNTSLYPVAEGAVYYRFYENTYHSLPKVLKEKGYDTYAFHGYDEVFWNRNVMYETLGFDKYISEKDYELDEFVGWHGEALSDMSFFRQSFDKIDTNKPFYGFFVTLSCHHPFDYFEDYDFDVGELQGTYLGNYIKAAHYADKCIGYFIDELKRRDLFDDTLLVLYGDHKAIPIVNAKELYEFLGLEEREDIWAKLQKVPLMIKYPNQNTPEVISRIGGQIDILPTISNMMGFDFPYALGKDLLNTDKEYAIFRNGTIVTDEYVYINCSRNVYDYSDGTMLDLELFEEEISSYLKELRVSDLIITKDLFKK</sequence>